<protein>
    <submittedName>
        <fullName evidence="4">Gametogenetin-binding protein 1-like</fullName>
    </submittedName>
</protein>
<feature type="compositionally biased region" description="Acidic residues" evidence="1">
    <location>
        <begin position="45"/>
        <end position="62"/>
    </location>
</feature>
<dbReference type="OrthoDB" id="9937592at2759"/>
<dbReference type="AlphaFoldDB" id="A0A1S3GQ52"/>
<name>A0A1S3GQ52_DIPOR</name>
<feature type="compositionally biased region" description="Acidic residues" evidence="1">
    <location>
        <begin position="104"/>
        <end position="118"/>
    </location>
</feature>
<accession>A0A1S3GQ52</accession>
<evidence type="ECO:0000313" key="4">
    <source>
        <dbReference type="RefSeq" id="XP_012890394.1"/>
    </source>
</evidence>
<dbReference type="RefSeq" id="XP_012890394.1">
    <property type="nucleotide sequence ID" value="XM_013034940.1"/>
</dbReference>
<evidence type="ECO:0000313" key="3">
    <source>
        <dbReference type="Proteomes" id="UP000081671"/>
    </source>
</evidence>
<feature type="region of interest" description="Disordered" evidence="1">
    <location>
        <begin position="43"/>
        <end position="71"/>
    </location>
</feature>
<feature type="region of interest" description="Disordered" evidence="1">
    <location>
        <begin position="102"/>
        <end position="122"/>
    </location>
</feature>
<organism evidence="3 4">
    <name type="scientific">Dipodomys ordii</name>
    <name type="common">Ord's kangaroo rat</name>
    <dbReference type="NCBI Taxonomy" id="10020"/>
    <lineage>
        <taxon>Eukaryota</taxon>
        <taxon>Metazoa</taxon>
        <taxon>Chordata</taxon>
        <taxon>Craniata</taxon>
        <taxon>Vertebrata</taxon>
        <taxon>Euteleostomi</taxon>
        <taxon>Mammalia</taxon>
        <taxon>Eutheria</taxon>
        <taxon>Euarchontoglires</taxon>
        <taxon>Glires</taxon>
        <taxon>Rodentia</taxon>
        <taxon>Castorimorpha</taxon>
        <taxon>Heteromyidae</taxon>
        <taxon>Dipodomyinae</taxon>
        <taxon>Dipodomys</taxon>
    </lineage>
</organism>
<proteinExistence type="predicted"/>
<dbReference type="Pfam" id="PF14836">
    <property type="entry name" value="Ubiquitin_3"/>
    <property type="match status" value="1"/>
</dbReference>
<sequence length="250" mass="28373">MGDMSAQIPNPKEVLKLIAQGREMEQEDPQRATELLAASTVAFSGEEEVQEEKANEEEEEEESLLKGDLRWTSSQMGATPWRHLLNLYKQFQKSAMTKFSYQEDLSDEEKGEEVEEEDSSAKLCDTHIATSQSPPQRTFMSTESLGFGKSELKKLPAVPRESPLWNVDSPKDQELQVQSEVTRKESDMVKIWCQQAEGEEGCPPTFAEYWRLEGGRLKLDPPPEGRVLSTLCEASRNEPLFVEELEEVEN</sequence>
<dbReference type="KEGG" id="dord:105999817"/>
<evidence type="ECO:0000256" key="1">
    <source>
        <dbReference type="SAM" id="MobiDB-lite"/>
    </source>
</evidence>
<reference evidence="4" key="1">
    <citation type="submission" date="2025-08" db="UniProtKB">
        <authorList>
            <consortium name="RefSeq"/>
        </authorList>
    </citation>
    <scope>IDENTIFICATION</scope>
    <source>
        <tissue evidence="4">Kidney</tissue>
    </source>
</reference>
<gene>
    <name evidence="4" type="primary">LOC105999817</name>
</gene>
<dbReference type="InParanoid" id="A0A1S3GQ52"/>
<evidence type="ECO:0000259" key="2">
    <source>
        <dbReference type="Pfam" id="PF14836"/>
    </source>
</evidence>
<dbReference type="Proteomes" id="UP000081671">
    <property type="component" value="Unplaced"/>
</dbReference>
<feature type="domain" description="Ubiquitin-like" evidence="2">
    <location>
        <begin position="121"/>
        <end position="190"/>
    </location>
</feature>
<keyword evidence="3" id="KW-1185">Reference proteome</keyword>
<dbReference type="InterPro" id="IPR028135">
    <property type="entry name" value="Ub_USP-typ"/>
</dbReference>
<dbReference type="GeneID" id="105999817"/>